<feature type="compositionally biased region" description="Low complexity" evidence="5">
    <location>
        <begin position="24"/>
        <end position="33"/>
    </location>
</feature>
<dbReference type="InterPro" id="IPR018490">
    <property type="entry name" value="cNMP-bd_dom_sf"/>
</dbReference>
<evidence type="ECO:0000256" key="3">
    <source>
        <dbReference type="ARBA" id="ARBA00022989"/>
    </source>
</evidence>
<dbReference type="PROSITE" id="PS50042">
    <property type="entry name" value="CNMP_BINDING_3"/>
    <property type="match status" value="1"/>
</dbReference>
<feature type="transmembrane region" description="Helical" evidence="6">
    <location>
        <begin position="633"/>
        <end position="653"/>
    </location>
</feature>
<feature type="transmembrane region" description="Helical" evidence="6">
    <location>
        <begin position="659"/>
        <end position="679"/>
    </location>
</feature>
<evidence type="ECO:0000256" key="6">
    <source>
        <dbReference type="SAM" id="Phobius"/>
    </source>
</evidence>
<evidence type="ECO:0000256" key="5">
    <source>
        <dbReference type="SAM" id="MobiDB-lite"/>
    </source>
</evidence>
<dbReference type="Pfam" id="PF00916">
    <property type="entry name" value="Sulfate_transp"/>
    <property type="match status" value="1"/>
</dbReference>
<evidence type="ECO:0000313" key="9">
    <source>
        <dbReference type="EMBL" id="KAK5990826.1"/>
    </source>
</evidence>
<dbReference type="PANTHER" id="PTHR43310:SF4">
    <property type="entry name" value="AFR304WP"/>
    <property type="match status" value="1"/>
</dbReference>
<dbReference type="InterPro" id="IPR014710">
    <property type="entry name" value="RmlC-like_jellyroll"/>
</dbReference>
<evidence type="ECO:0000259" key="8">
    <source>
        <dbReference type="PROSITE" id="PS50801"/>
    </source>
</evidence>
<organism evidence="9 10">
    <name type="scientific">Cladobotryum mycophilum</name>
    <dbReference type="NCBI Taxonomy" id="491253"/>
    <lineage>
        <taxon>Eukaryota</taxon>
        <taxon>Fungi</taxon>
        <taxon>Dikarya</taxon>
        <taxon>Ascomycota</taxon>
        <taxon>Pezizomycotina</taxon>
        <taxon>Sordariomycetes</taxon>
        <taxon>Hypocreomycetidae</taxon>
        <taxon>Hypocreales</taxon>
        <taxon>Hypocreaceae</taxon>
        <taxon>Cladobotryum</taxon>
    </lineage>
</organism>
<feature type="transmembrane region" description="Helical" evidence="6">
    <location>
        <begin position="499"/>
        <end position="518"/>
    </location>
</feature>
<feature type="compositionally biased region" description="Polar residues" evidence="5">
    <location>
        <begin position="38"/>
        <end position="57"/>
    </location>
</feature>
<feature type="transmembrane region" description="Helical" evidence="6">
    <location>
        <begin position="389"/>
        <end position="411"/>
    </location>
</feature>
<dbReference type="InterPro" id="IPR000595">
    <property type="entry name" value="cNMP-bd_dom"/>
</dbReference>
<keyword evidence="4 6" id="KW-0472">Membrane</keyword>
<dbReference type="EMBL" id="JAVFKD010000014">
    <property type="protein sequence ID" value="KAK5990826.1"/>
    <property type="molecule type" value="Genomic_DNA"/>
</dbReference>
<dbReference type="Gene3D" id="3.30.750.24">
    <property type="entry name" value="STAS domain"/>
    <property type="match status" value="1"/>
</dbReference>
<dbReference type="SUPFAM" id="SSF52091">
    <property type="entry name" value="SpoIIaa-like"/>
    <property type="match status" value="1"/>
</dbReference>
<dbReference type="PANTHER" id="PTHR43310">
    <property type="entry name" value="SULFATE TRANSPORTER YBAR-RELATED"/>
    <property type="match status" value="1"/>
</dbReference>
<dbReference type="Gene3D" id="2.60.120.10">
    <property type="entry name" value="Jelly Rolls"/>
    <property type="match status" value="1"/>
</dbReference>
<evidence type="ECO:0000256" key="4">
    <source>
        <dbReference type="ARBA" id="ARBA00023136"/>
    </source>
</evidence>
<evidence type="ECO:0008006" key="11">
    <source>
        <dbReference type="Google" id="ProtNLM"/>
    </source>
</evidence>
<dbReference type="InterPro" id="IPR011547">
    <property type="entry name" value="SLC26A/SulP_dom"/>
</dbReference>
<dbReference type="Proteomes" id="UP001338125">
    <property type="component" value="Unassembled WGS sequence"/>
</dbReference>
<comment type="subcellular location">
    <subcellularLocation>
        <location evidence="1">Membrane</location>
        <topology evidence="1">Multi-pass membrane protein</topology>
    </subcellularLocation>
</comment>
<accession>A0ABR0SG75</accession>
<keyword evidence="2 6" id="KW-0812">Transmembrane</keyword>
<dbReference type="CDD" id="cd00038">
    <property type="entry name" value="CAP_ED"/>
    <property type="match status" value="1"/>
</dbReference>
<feature type="region of interest" description="Disordered" evidence="5">
    <location>
        <begin position="101"/>
        <end position="250"/>
    </location>
</feature>
<name>A0ABR0SG75_9HYPO</name>
<reference evidence="9 10" key="1">
    <citation type="submission" date="2024-01" db="EMBL/GenBank/DDBJ databases">
        <title>Complete genome of Cladobotryum mycophilum ATHUM6906.</title>
        <authorList>
            <person name="Christinaki A.C."/>
            <person name="Myridakis A.I."/>
            <person name="Kouvelis V.N."/>
        </authorList>
    </citation>
    <scope>NUCLEOTIDE SEQUENCE [LARGE SCALE GENOMIC DNA]</scope>
    <source>
        <strain evidence="9 10">ATHUM6906</strain>
    </source>
</reference>
<dbReference type="InterPro" id="IPR052706">
    <property type="entry name" value="Membrane-Transporter-like"/>
</dbReference>
<proteinExistence type="predicted"/>
<feature type="domain" description="Cyclic nucleotide-binding" evidence="7">
    <location>
        <begin position="974"/>
        <end position="1055"/>
    </location>
</feature>
<feature type="transmembrane region" description="Helical" evidence="6">
    <location>
        <begin position="691"/>
        <end position="721"/>
    </location>
</feature>
<dbReference type="Pfam" id="PF00027">
    <property type="entry name" value="cNMP_binding"/>
    <property type="match status" value="1"/>
</dbReference>
<dbReference type="PROSITE" id="PS50801">
    <property type="entry name" value="STAS"/>
    <property type="match status" value="1"/>
</dbReference>
<evidence type="ECO:0000313" key="10">
    <source>
        <dbReference type="Proteomes" id="UP001338125"/>
    </source>
</evidence>
<evidence type="ECO:0000256" key="1">
    <source>
        <dbReference type="ARBA" id="ARBA00004141"/>
    </source>
</evidence>
<keyword evidence="3 6" id="KW-1133">Transmembrane helix</keyword>
<feature type="region of interest" description="Disordered" evidence="5">
    <location>
        <begin position="1"/>
        <end position="64"/>
    </location>
</feature>
<feature type="transmembrane region" description="Helical" evidence="6">
    <location>
        <begin position="327"/>
        <end position="352"/>
    </location>
</feature>
<protein>
    <recommendedName>
        <fullName evidence="11">Sulfate transporter</fullName>
    </recommendedName>
</protein>
<dbReference type="InterPro" id="IPR036513">
    <property type="entry name" value="STAS_dom_sf"/>
</dbReference>
<feature type="domain" description="STAS" evidence="8">
    <location>
        <begin position="759"/>
        <end position="869"/>
    </location>
</feature>
<feature type="transmembrane region" description="Helical" evidence="6">
    <location>
        <begin position="298"/>
        <end position="321"/>
    </location>
</feature>
<dbReference type="SUPFAM" id="SSF51206">
    <property type="entry name" value="cAMP-binding domain-like"/>
    <property type="match status" value="1"/>
</dbReference>
<dbReference type="CDD" id="cd07042">
    <property type="entry name" value="STAS_SulP_like_sulfate_transporter"/>
    <property type="match status" value="1"/>
</dbReference>
<feature type="compositionally biased region" description="Polar residues" evidence="5">
    <location>
        <begin position="178"/>
        <end position="192"/>
    </location>
</feature>
<feature type="transmembrane region" description="Helical" evidence="6">
    <location>
        <begin position="423"/>
        <end position="445"/>
    </location>
</feature>
<evidence type="ECO:0000256" key="2">
    <source>
        <dbReference type="ARBA" id="ARBA00022692"/>
    </source>
</evidence>
<dbReference type="Pfam" id="PF01740">
    <property type="entry name" value="STAS"/>
    <property type="match status" value="1"/>
</dbReference>
<comment type="caution">
    <text evidence="9">The sequence shown here is derived from an EMBL/GenBank/DDBJ whole genome shotgun (WGS) entry which is preliminary data.</text>
</comment>
<evidence type="ECO:0000259" key="7">
    <source>
        <dbReference type="PROSITE" id="PS50042"/>
    </source>
</evidence>
<keyword evidence="10" id="KW-1185">Reference proteome</keyword>
<sequence length="1090" mass="120765">MSSSVLGFSPWRRRATSLTSQSDQQPQQQQQQQRDGAESSNHISGSSLAVPFSSSMGSLHGQKEPIRSFIHGSFRDHLAPVDSAQNARSVRQDTAELASYLLSDGSAQRRPAFLQRSRASIHEAFESEAGDGEPTDEHNRQSQTIHEVTEPPSPNDPGDSDQEADGPSMLSNLLRKSPPQTFSRTTGESSRINFEEPEPRQPRLETVEAPYRRAEREPVEPSERTPLLGREPSEPMEDAPVDLEGQKSQPRKGWFAGLVESRHKMESQIFQAVTVASSPQGWDKKAIWKNAVVEPASCLPAVAVGLLLNILDALSYGMILFPLGTPLFAHLGSAGISIYYVSTIVAQLIFSSGSIFRGAVGSELIEVVPFFHNMASTILSIVGEENPDAVIATTIVAYALSSMLTGLVFYLMGRFKFGYMVGFIPRHILIGCIGGVGWFLVATGFQVSARLEGNLEYNLDTLKQLIQPSTLPLWISPLALAMILFYGQSRGASKYFLPLFILAIPLVFYLFVLSLDVLDAGDLRKHGWIFVGPPPDEPWWYFYTLYKFHLVHWRAIIEVIPAMLALTFFGILHVPINVPALALNSGEDNADLDKELKLHGYSNFLSGCIGSIQNYLVYANTVFFLRSGGNKRLAGYMLALLTFGVMLIGPSLIGWIPVMMVGTLIFDLGFELLIEAIWLPRKKLKPAEYATVIIIVLVMGIYDFVVGIGVGILLAFVSLIIQTSRVSAIRGSYDGDVVTSTVRRNPSQDHYLNQVGRQIYIMKLTGYLFFGTVVSVEARIRALLDDHAFAQKPIKFLILDLWHVTGLDYSAGEAFNTISRLLDNKGVHLILSGLDADSELGQNLRAVGLGSGKIEVMMLPDLNSALESCENELLKTLYAHQEERNAAKRPATANLDVPAGNSSTLSSFDPPFNSPRQNHLAEAAYEALNTAEVQRRARWQSFNEPLRLMLQIFQGLSDKNEDFWFPATPYFVRKEFIAGTTLFKRGEPATGFYLIERGILRAEYDLPQGWLCESIVAGTTCGELPFFSETERTATAQVERDCVIWMMDRDAWHKLQKEEPQVAGELLRISLKLTSERMSAITSYILTTAG</sequence>
<feature type="region of interest" description="Disordered" evidence="5">
    <location>
        <begin position="888"/>
        <end position="912"/>
    </location>
</feature>
<dbReference type="SMART" id="SM00100">
    <property type="entry name" value="cNMP"/>
    <property type="match status" value="1"/>
</dbReference>
<gene>
    <name evidence="9" type="ORF">PT974_09099</name>
</gene>
<feature type="compositionally biased region" description="Basic and acidic residues" evidence="5">
    <location>
        <begin position="193"/>
        <end position="223"/>
    </location>
</feature>
<feature type="transmembrane region" description="Helical" evidence="6">
    <location>
        <begin position="465"/>
        <end position="487"/>
    </location>
</feature>
<dbReference type="InterPro" id="IPR002645">
    <property type="entry name" value="STAS_dom"/>
</dbReference>